<name>A0A832ZCD4_9EURY</name>
<dbReference type="InterPro" id="IPR035895">
    <property type="entry name" value="HPr-like_sf"/>
</dbReference>
<dbReference type="EMBL" id="DQUG01000214">
    <property type="protein sequence ID" value="HIP75536.1"/>
    <property type="molecule type" value="Genomic_DNA"/>
</dbReference>
<dbReference type="Pfam" id="PF00381">
    <property type="entry name" value="PTS-HPr"/>
    <property type="match status" value="1"/>
</dbReference>
<reference evidence="2" key="1">
    <citation type="journal article" date="2020" name="ISME J.">
        <title>Gammaproteobacteria mediating utilization of methyl-, sulfur- and petroleum organic compounds in deep ocean hydrothermal plumes.</title>
        <authorList>
            <person name="Zhou Z."/>
            <person name="Liu Y."/>
            <person name="Pan J."/>
            <person name="Cron B.R."/>
            <person name="Toner B.M."/>
            <person name="Anantharaman K."/>
            <person name="Breier J.A."/>
            <person name="Dick G.J."/>
            <person name="Li M."/>
        </authorList>
    </citation>
    <scope>NUCLEOTIDE SEQUENCE</scope>
    <source>
        <strain evidence="2">SZUA-1451</strain>
    </source>
</reference>
<dbReference type="SUPFAM" id="SSF55594">
    <property type="entry name" value="HPr-like"/>
    <property type="match status" value="1"/>
</dbReference>
<dbReference type="Proteomes" id="UP000649326">
    <property type="component" value="Unassembled WGS sequence"/>
</dbReference>
<gene>
    <name evidence="2" type="ORF">EYH13_05340</name>
</gene>
<protein>
    <submittedName>
        <fullName evidence="2">HPr family phosphocarrier protein</fullName>
    </submittedName>
</protein>
<dbReference type="InterPro" id="IPR001020">
    <property type="entry name" value="PTS_HPr_His_P_site"/>
</dbReference>
<evidence type="ECO:0000313" key="3">
    <source>
        <dbReference type="Proteomes" id="UP000649326"/>
    </source>
</evidence>
<dbReference type="AlphaFoldDB" id="A0A832ZCD4"/>
<dbReference type="Gene3D" id="3.30.1340.10">
    <property type="entry name" value="HPr-like"/>
    <property type="match status" value="1"/>
</dbReference>
<comment type="caution">
    <text evidence="2">The sequence shown here is derived from an EMBL/GenBank/DDBJ whole genome shotgun (WGS) entry which is preliminary data.</text>
</comment>
<accession>A0A832ZCD4</accession>
<proteinExistence type="predicted"/>
<evidence type="ECO:0000259" key="1">
    <source>
        <dbReference type="PROSITE" id="PS51350"/>
    </source>
</evidence>
<dbReference type="PROSITE" id="PS51350">
    <property type="entry name" value="PTS_HPR_DOM"/>
    <property type="match status" value="1"/>
</dbReference>
<organism evidence="2 3">
    <name type="scientific">Thermococcus paralvinellae</name>
    <dbReference type="NCBI Taxonomy" id="582419"/>
    <lineage>
        <taxon>Archaea</taxon>
        <taxon>Methanobacteriati</taxon>
        <taxon>Methanobacteriota</taxon>
        <taxon>Thermococci</taxon>
        <taxon>Thermococcales</taxon>
        <taxon>Thermococcaceae</taxon>
        <taxon>Thermococcus</taxon>
    </lineage>
</organism>
<evidence type="ECO:0000313" key="2">
    <source>
        <dbReference type="EMBL" id="HIP75536.1"/>
    </source>
</evidence>
<dbReference type="InterPro" id="IPR000032">
    <property type="entry name" value="HPr-like"/>
</dbReference>
<feature type="non-terminal residue" evidence="2">
    <location>
        <position position="32"/>
    </location>
</feature>
<sequence>MPKIVKKMMVTNPEGLHARPASQLVKELSKFK</sequence>
<dbReference type="PROSITE" id="PS00369">
    <property type="entry name" value="PTS_HPR_HIS"/>
    <property type="match status" value="1"/>
</dbReference>
<feature type="domain" description="HPr" evidence="1">
    <location>
        <begin position="3"/>
        <end position="32"/>
    </location>
</feature>